<keyword evidence="8 17" id="KW-0067">ATP-binding</keyword>
<keyword evidence="9" id="KW-0694">RNA-binding</keyword>
<dbReference type="SMART" id="SM00487">
    <property type="entry name" value="DEXDc"/>
    <property type="match status" value="1"/>
</dbReference>
<dbReference type="CDD" id="cd18787">
    <property type="entry name" value="SF2_C_DEAD"/>
    <property type="match status" value="1"/>
</dbReference>
<dbReference type="Ensembl" id="ENSSAUT00010064007.1">
    <property type="protein sequence ID" value="ENSSAUP00010061053.1"/>
    <property type="gene ID" value="ENSSAUG00010024680.1"/>
</dbReference>
<dbReference type="GO" id="GO:0005634">
    <property type="term" value="C:nucleus"/>
    <property type="evidence" value="ECO:0007669"/>
    <property type="project" value="UniProtKB-SubCell"/>
</dbReference>
<dbReference type="Pfam" id="PF00270">
    <property type="entry name" value="DEAD"/>
    <property type="match status" value="1"/>
</dbReference>
<dbReference type="GO" id="GO:0003723">
    <property type="term" value="F:RNA binding"/>
    <property type="evidence" value="ECO:0007669"/>
    <property type="project" value="UniProtKB-KW"/>
</dbReference>
<evidence type="ECO:0000256" key="4">
    <source>
        <dbReference type="ARBA" id="ARBA00022490"/>
    </source>
</evidence>
<keyword evidence="11" id="KW-0539">Nucleus</keyword>
<dbReference type="InterPro" id="IPR014014">
    <property type="entry name" value="RNA_helicase_DEAD_Q_motif"/>
</dbReference>
<reference evidence="22" key="3">
    <citation type="submission" date="2025-09" db="UniProtKB">
        <authorList>
            <consortium name="Ensembl"/>
        </authorList>
    </citation>
    <scope>IDENTIFICATION</scope>
</reference>
<dbReference type="AlphaFoldDB" id="A0A671YI74"/>
<keyword evidence="4" id="KW-0963">Cytoplasm</keyword>
<dbReference type="InterPro" id="IPR011545">
    <property type="entry name" value="DEAD/DEAH_box_helicase_dom"/>
</dbReference>
<evidence type="ECO:0000256" key="17">
    <source>
        <dbReference type="RuleBase" id="RU000492"/>
    </source>
</evidence>
<feature type="short sequence motif" description="Q motif" evidence="16">
    <location>
        <begin position="89"/>
        <end position="117"/>
    </location>
</feature>
<name>A0A671YI74_SPAAU</name>
<evidence type="ECO:0000256" key="10">
    <source>
        <dbReference type="ARBA" id="ARBA00023054"/>
    </source>
</evidence>
<comment type="similarity">
    <text evidence="13">Belongs to the DEAD box helicase family. DDX42 subfamily.</text>
</comment>
<dbReference type="GO" id="GO:0016787">
    <property type="term" value="F:hydrolase activity"/>
    <property type="evidence" value="ECO:0007669"/>
    <property type="project" value="UniProtKB-KW"/>
</dbReference>
<reference evidence="22" key="2">
    <citation type="submission" date="2025-08" db="UniProtKB">
        <authorList>
            <consortium name="Ensembl"/>
        </authorList>
    </citation>
    <scope>IDENTIFICATION</scope>
</reference>
<keyword evidence="10" id="KW-0175">Coiled coil</keyword>
<dbReference type="GeneTree" id="ENSGT00940000156559"/>
<dbReference type="PROSITE" id="PS51192">
    <property type="entry name" value="HELICASE_ATP_BIND_1"/>
    <property type="match status" value="1"/>
</dbReference>
<feature type="compositionally biased region" description="Low complexity" evidence="18">
    <location>
        <begin position="551"/>
        <end position="565"/>
    </location>
</feature>
<keyword evidence="23" id="KW-1185">Reference proteome</keyword>
<evidence type="ECO:0000256" key="5">
    <source>
        <dbReference type="ARBA" id="ARBA00022741"/>
    </source>
</evidence>
<feature type="domain" description="Helicase ATP-binding" evidence="19">
    <location>
        <begin position="120"/>
        <end position="295"/>
    </location>
</feature>
<evidence type="ECO:0000256" key="12">
    <source>
        <dbReference type="ARBA" id="ARBA00047984"/>
    </source>
</evidence>
<dbReference type="EC" id="3.6.4.13" evidence="3"/>
<evidence type="ECO:0000259" key="21">
    <source>
        <dbReference type="PROSITE" id="PS51195"/>
    </source>
</evidence>
<dbReference type="CDD" id="cd17952">
    <property type="entry name" value="DEADc_DDX42"/>
    <property type="match status" value="1"/>
</dbReference>
<keyword evidence="7 17" id="KW-0347">Helicase</keyword>
<feature type="compositionally biased region" description="Polar residues" evidence="18">
    <location>
        <begin position="589"/>
        <end position="601"/>
    </location>
</feature>
<dbReference type="InterPro" id="IPR014001">
    <property type="entry name" value="Helicase_ATP-bd"/>
</dbReference>
<evidence type="ECO:0000256" key="11">
    <source>
        <dbReference type="ARBA" id="ARBA00023242"/>
    </source>
</evidence>
<dbReference type="PROSITE" id="PS51194">
    <property type="entry name" value="HELICASE_CTER"/>
    <property type="match status" value="1"/>
</dbReference>
<proteinExistence type="inferred from homology"/>
<evidence type="ECO:0000256" key="18">
    <source>
        <dbReference type="SAM" id="MobiDB-lite"/>
    </source>
</evidence>
<dbReference type="Pfam" id="PF00271">
    <property type="entry name" value="Helicase_C"/>
    <property type="match status" value="1"/>
</dbReference>
<dbReference type="Proteomes" id="UP000472265">
    <property type="component" value="Chromosome 23"/>
</dbReference>
<reference evidence="22" key="1">
    <citation type="submission" date="2021-04" db="EMBL/GenBank/DDBJ databases">
        <authorList>
            <consortium name="Wellcome Sanger Institute Data Sharing"/>
        </authorList>
    </citation>
    <scope>NUCLEOTIDE SEQUENCE [LARGE SCALE GENOMIC DNA]</scope>
</reference>
<evidence type="ECO:0000256" key="9">
    <source>
        <dbReference type="ARBA" id="ARBA00022884"/>
    </source>
</evidence>
<evidence type="ECO:0000256" key="13">
    <source>
        <dbReference type="ARBA" id="ARBA00061633"/>
    </source>
</evidence>
<feature type="domain" description="Helicase C-terminal" evidence="20">
    <location>
        <begin position="323"/>
        <end position="468"/>
    </location>
</feature>
<dbReference type="InterPro" id="IPR001650">
    <property type="entry name" value="Helicase_C-like"/>
</dbReference>
<sequence length="729" mass="81011">MWAVLEEDEQEAYFRYMAENPTAGLTQEEEDENIDYDSDGNPIAPTTKKIILPLPPIDHSEIDYPPFEKNFYNEHEELSSLTGTQVPGFLFAHFSFDEQLMHQIRKSEYTQPTPIQCQGVPIALSGRDMIGIAKTGSGKTAAFIWPMLVHIMDQKELEEGEGPIAVIVCPTRELCQQIHAECKRFGKAYSLRSVAVYGGGSMWEQAKALQEGAEIVVCTPGRLIDHVKKKATSLQRVSYLVFDEADRMFDMGFEYQVRSIASHVRPDRQTLLFSATFRKKIERLARDILVDPIRVVQGDIGEANEDVTQMVELLQSGSDKWNWLTRRLVEFTSSGSVLIFVTKKANCEELATNLNQEGYSLGLLHGDMDQSERNKVISDFKKKNLPVLVATDVAARGLDIPSIRTVVNYDVARDIDTHTHRIGRTGRAGEKGMAYTLLTNKDTTFAGDLVRNLEGANQSVSKELMDLAMQNPWFRKSRFKSGKGKKLNIGGGGLGYRERPGLGAESSVSYSKPATGALGDRMSAMKQAFQAQYKSHFVAASSGPPKLTTKSNSSSGWTSAGSLSSVPTEAPNGSERSQGITMSMCGFTSAGSLSSVPASQTSPQLSSFPPPAPPSPRDSSRDRHGEDRGRHGDSYHRHSDRSDRHSGDDRYGDRDRHGDRDRDRHGDRDRYSSSRHSDSRNGDGSKRDREDRRSERDGGDRGSGEGRDRGDDSFAVPEPPKRRKSRWDN</sequence>
<comment type="subcellular location">
    <subcellularLocation>
        <location evidence="2">Cytoplasm</location>
    </subcellularLocation>
    <subcellularLocation>
        <location evidence="1">Nucleus</location>
    </subcellularLocation>
</comment>
<evidence type="ECO:0000256" key="3">
    <source>
        <dbReference type="ARBA" id="ARBA00012552"/>
    </source>
</evidence>
<dbReference type="GO" id="GO:0005737">
    <property type="term" value="C:cytoplasm"/>
    <property type="evidence" value="ECO:0007669"/>
    <property type="project" value="UniProtKB-SubCell"/>
</dbReference>
<evidence type="ECO:0000256" key="1">
    <source>
        <dbReference type="ARBA" id="ARBA00004123"/>
    </source>
</evidence>
<feature type="domain" description="DEAD-box RNA helicase Q" evidence="21">
    <location>
        <begin position="89"/>
        <end position="117"/>
    </location>
</feature>
<evidence type="ECO:0000256" key="14">
    <source>
        <dbReference type="ARBA" id="ARBA00068282"/>
    </source>
</evidence>
<evidence type="ECO:0000256" key="16">
    <source>
        <dbReference type="PROSITE-ProRule" id="PRU00552"/>
    </source>
</evidence>
<organism evidence="22 23">
    <name type="scientific">Sparus aurata</name>
    <name type="common">Gilthead sea bream</name>
    <dbReference type="NCBI Taxonomy" id="8175"/>
    <lineage>
        <taxon>Eukaryota</taxon>
        <taxon>Metazoa</taxon>
        <taxon>Chordata</taxon>
        <taxon>Craniata</taxon>
        <taxon>Vertebrata</taxon>
        <taxon>Euteleostomi</taxon>
        <taxon>Actinopterygii</taxon>
        <taxon>Neopterygii</taxon>
        <taxon>Teleostei</taxon>
        <taxon>Neoteleostei</taxon>
        <taxon>Acanthomorphata</taxon>
        <taxon>Eupercaria</taxon>
        <taxon>Spariformes</taxon>
        <taxon>Sparidae</taxon>
        <taxon>Sparus</taxon>
    </lineage>
</organism>
<evidence type="ECO:0000256" key="7">
    <source>
        <dbReference type="ARBA" id="ARBA00022806"/>
    </source>
</evidence>
<keyword evidence="6 17" id="KW-0378">Hydrolase</keyword>
<evidence type="ECO:0000259" key="20">
    <source>
        <dbReference type="PROSITE" id="PS51194"/>
    </source>
</evidence>
<dbReference type="FunFam" id="3.40.50.300:FF:000079">
    <property type="entry name" value="probable ATP-dependent RNA helicase DDX17"/>
    <property type="match status" value="1"/>
</dbReference>
<dbReference type="InterPro" id="IPR027417">
    <property type="entry name" value="P-loop_NTPase"/>
</dbReference>
<dbReference type="GO" id="GO:0003724">
    <property type="term" value="F:RNA helicase activity"/>
    <property type="evidence" value="ECO:0007669"/>
    <property type="project" value="UniProtKB-EC"/>
</dbReference>
<dbReference type="GO" id="GO:0005524">
    <property type="term" value="F:ATP binding"/>
    <property type="evidence" value="ECO:0007669"/>
    <property type="project" value="UniProtKB-KW"/>
</dbReference>
<evidence type="ECO:0000256" key="15">
    <source>
        <dbReference type="ARBA" id="ARBA00075438"/>
    </source>
</evidence>
<dbReference type="FunFam" id="3.40.50.300:FF:000524">
    <property type="entry name" value="ATP-dependent RNA helicase DDX42"/>
    <property type="match status" value="1"/>
</dbReference>
<dbReference type="PROSITE" id="PS51195">
    <property type="entry name" value="Q_MOTIF"/>
    <property type="match status" value="1"/>
</dbReference>
<keyword evidence="5 17" id="KW-0547">Nucleotide-binding</keyword>
<gene>
    <name evidence="22" type="primary">DDX42</name>
    <name evidence="22" type="synonym">ddx42</name>
</gene>
<evidence type="ECO:0000256" key="2">
    <source>
        <dbReference type="ARBA" id="ARBA00004496"/>
    </source>
</evidence>
<accession>A0A671YI74</accession>
<dbReference type="InterPro" id="IPR000629">
    <property type="entry name" value="RNA-helicase_DEAD-box_CS"/>
</dbReference>
<evidence type="ECO:0000256" key="8">
    <source>
        <dbReference type="ARBA" id="ARBA00022840"/>
    </source>
</evidence>
<comment type="catalytic activity">
    <reaction evidence="12">
        <text>ATP + H2O = ADP + phosphate + H(+)</text>
        <dbReference type="Rhea" id="RHEA:13065"/>
        <dbReference type="ChEBI" id="CHEBI:15377"/>
        <dbReference type="ChEBI" id="CHEBI:15378"/>
        <dbReference type="ChEBI" id="CHEBI:30616"/>
        <dbReference type="ChEBI" id="CHEBI:43474"/>
        <dbReference type="ChEBI" id="CHEBI:456216"/>
        <dbReference type="EC" id="3.6.4.13"/>
    </reaction>
</comment>
<feature type="compositionally biased region" description="Basic and acidic residues" evidence="18">
    <location>
        <begin position="618"/>
        <end position="712"/>
    </location>
</feature>
<evidence type="ECO:0000259" key="19">
    <source>
        <dbReference type="PROSITE" id="PS51192"/>
    </source>
</evidence>
<dbReference type="SMART" id="SM00490">
    <property type="entry name" value="HELICc"/>
    <property type="match status" value="1"/>
</dbReference>
<dbReference type="SUPFAM" id="SSF52540">
    <property type="entry name" value="P-loop containing nucleoside triphosphate hydrolases"/>
    <property type="match status" value="1"/>
</dbReference>
<dbReference type="Gene3D" id="3.40.50.300">
    <property type="entry name" value="P-loop containing nucleotide triphosphate hydrolases"/>
    <property type="match status" value="2"/>
</dbReference>
<evidence type="ECO:0000256" key="6">
    <source>
        <dbReference type="ARBA" id="ARBA00022801"/>
    </source>
</evidence>
<protein>
    <recommendedName>
        <fullName evidence="14">ATP-dependent RNA helicase DDX42</fullName>
        <ecNumber evidence="3">3.6.4.13</ecNumber>
    </recommendedName>
    <alternativeName>
        <fullName evidence="15">DEAD box protein 42</fullName>
    </alternativeName>
</protein>
<evidence type="ECO:0000313" key="23">
    <source>
        <dbReference type="Proteomes" id="UP000472265"/>
    </source>
</evidence>
<dbReference type="PANTHER" id="PTHR47958">
    <property type="entry name" value="ATP-DEPENDENT RNA HELICASE DBP3"/>
    <property type="match status" value="1"/>
</dbReference>
<evidence type="ECO:0000313" key="22">
    <source>
        <dbReference type="Ensembl" id="ENSSAUP00010061053.1"/>
    </source>
</evidence>
<feature type="region of interest" description="Disordered" evidence="18">
    <location>
        <begin position="540"/>
        <end position="729"/>
    </location>
</feature>
<dbReference type="PROSITE" id="PS00039">
    <property type="entry name" value="DEAD_ATP_HELICASE"/>
    <property type="match status" value="1"/>
</dbReference>